<evidence type="ECO:0000256" key="1">
    <source>
        <dbReference type="SAM" id="MobiDB-lite"/>
    </source>
</evidence>
<dbReference type="RefSeq" id="XP_016985684.2">
    <property type="nucleotide sequence ID" value="XM_017130195.2"/>
</dbReference>
<feature type="compositionally biased region" description="Basic and acidic residues" evidence="1">
    <location>
        <begin position="49"/>
        <end position="72"/>
    </location>
</feature>
<feature type="region of interest" description="Disordered" evidence="1">
    <location>
        <begin position="1"/>
        <end position="123"/>
    </location>
</feature>
<feature type="region of interest" description="Disordered" evidence="1">
    <location>
        <begin position="179"/>
        <end position="217"/>
    </location>
</feature>
<dbReference type="OMA" id="AQPWQHV"/>
<proteinExistence type="predicted"/>
<evidence type="ECO:0000313" key="2">
    <source>
        <dbReference type="RefSeq" id="XP_016985684.1"/>
    </source>
</evidence>
<dbReference type="RefSeq" id="XP_016985684.1">
    <property type="nucleotide sequence ID" value="XM_017130195.1"/>
</dbReference>
<feature type="compositionally biased region" description="Basic and acidic residues" evidence="1">
    <location>
        <begin position="107"/>
        <end position="123"/>
    </location>
</feature>
<gene>
    <name evidence="2" type="primary">LOC108049124</name>
</gene>
<dbReference type="GeneID" id="108049124"/>
<accession>A0A6P4F9B9</accession>
<organism evidence="2">
    <name type="scientific">Drosophila rhopaloa</name>
    <name type="common">Fruit fly</name>
    <dbReference type="NCBI Taxonomy" id="1041015"/>
    <lineage>
        <taxon>Eukaryota</taxon>
        <taxon>Metazoa</taxon>
        <taxon>Ecdysozoa</taxon>
        <taxon>Arthropoda</taxon>
        <taxon>Hexapoda</taxon>
        <taxon>Insecta</taxon>
        <taxon>Pterygota</taxon>
        <taxon>Neoptera</taxon>
        <taxon>Endopterygota</taxon>
        <taxon>Diptera</taxon>
        <taxon>Brachycera</taxon>
        <taxon>Muscomorpha</taxon>
        <taxon>Ephydroidea</taxon>
        <taxon>Drosophilidae</taxon>
        <taxon>Drosophila</taxon>
        <taxon>Sophophora</taxon>
    </lineage>
</organism>
<feature type="compositionally biased region" description="Basic residues" evidence="1">
    <location>
        <begin position="199"/>
        <end position="210"/>
    </location>
</feature>
<feature type="compositionally biased region" description="Basic residues" evidence="1">
    <location>
        <begin position="19"/>
        <end position="30"/>
    </location>
</feature>
<feature type="compositionally biased region" description="Basic and acidic residues" evidence="1">
    <location>
        <begin position="1"/>
        <end position="17"/>
    </location>
</feature>
<protein>
    <submittedName>
        <fullName evidence="2">Uncharacterized protein LOC108049124</fullName>
    </submittedName>
</protein>
<reference evidence="2" key="1">
    <citation type="submission" date="2025-08" db="UniProtKB">
        <authorList>
            <consortium name="RefSeq"/>
        </authorList>
    </citation>
    <scope>IDENTIFICATION</scope>
</reference>
<dbReference type="AlphaFoldDB" id="A0A6P4F9B9"/>
<sequence>MKPTRQDKHKARLDQRTKNWGKAKFKPKKYVRPEVLPEPQATAKPWQHVKNDIIDDSEDRGHQDVDSEDARKFMQQREQNHRRNIIEANRSETTIWESFDEEQFSTSKEERSEQKDKASNEKSRLWECDISQGELPTVVENFSIVERNFYKRRITLGLKTTERAGTLQTAINDLKKNQSWARGNQIKMPVQKTREKEKKPFRKNNPFHKKGSGEVME</sequence>
<name>A0A6P4F9B9_DRORH</name>
<dbReference type="OrthoDB" id="8007002at2759"/>